<dbReference type="EMBL" id="MK977695">
    <property type="protein sequence ID" value="QDF18575.1"/>
    <property type="molecule type" value="Genomic_DNA"/>
</dbReference>
<dbReference type="RefSeq" id="YP_010058877.1">
    <property type="nucleotide sequence ID" value="NC_054723.1"/>
</dbReference>
<accession>A0A4Y6EKK9</accession>
<reference evidence="1 2" key="1">
    <citation type="submission" date="2019-05" db="EMBL/GenBank/DDBJ databases">
        <authorList>
            <person name="Pope W.H."/>
            <person name="Garlena R.A."/>
            <person name="Russell D.A."/>
            <person name="Jacobs-Sera D."/>
            <person name="Hatfull G.F."/>
        </authorList>
    </citation>
    <scope>NUCLEOTIDE SEQUENCE [LARGE SCALE GENOMIC DNA]</scope>
</reference>
<sequence length="134" mass="14787">MEGIPAGVRAYRNEEHGLRLPDGTTVWQPDTWNGMPLATESDRQAIEQVLIAKLIEVGGSTEFLGQYLWLKRFSTFTVVSETPHSADAIQLRPQSADNEAETATEVREELVGTAGELAGDLSDIVNTVAQRREY</sequence>
<keyword evidence="2" id="KW-1185">Reference proteome</keyword>
<organism evidence="1 2">
    <name type="scientific">Gordonia phage Pupper</name>
    <dbReference type="NCBI Taxonomy" id="2571249"/>
    <lineage>
        <taxon>Viruses</taxon>
        <taxon>Duplodnaviria</taxon>
        <taxon>Heunggongvirae</taxon>
        <taxon>Uroviricota</taxon>
        <taxon>Caudoviricetes</taxon>
        <taxon>Puppervirus</taxon>
        <taxon>Puppervirus Pupper</taxon>
    </lineage>
</organism>
<evidence type="ECO:0000313" key="1">
    <source>
        <dbReference type="EMBL" id="QDF18575.1"/>
    </source>
</evidence>
<dbReference type="GeneID" id="64766108"/>
<proteinExistence type="predicted"/>
<dbReference type="Proteomes" id="UP000318375">
    <property type="component" value="Segment"/>
</dbReference>
<evidence type="ECO:0000313" key="2">
    <source>
        <dbReference type="Proteomes" id="UP000318375"/>
    </source>
</evidence>
<protein>
    <submittedName>
        <fullName evidence="1">Uncharacterized protein</fullName>
    </submittedName>
</protein>
<name>A0A4Y6EKK9_9CAUD</name>
<gene>
    <name evidence="1" type="primary">89</name>
    <name evidence="1" type="ORF">SEA_PUPPER_89</name>
</gene>
<dbReference type="KEGG" id="vg:64766108"/>
<dbReference type="Pfam" id="PF24000">
    <property type="entry name" value="DUF7316"/>
    <property type="match status" value="1"/>
</dbReference>
<dbReference type="InterPro" id="IPR055740">
    <property type="entry name" value="DUF7316"/>
</dbReference>